<accession>A2G0U9</accession>
<comment type="similarity">
    <text evidence="2">Belongs to the flagellar radial spoke RSP3 family.</text>
</comment>
<dbReference type="eggNOG" id="ENOG502QQSZ">
    <property type="taxonomic scope" value="Eukaryota"/>
</dbReference>
<evidence type="ECO:0000256" key="7">
    <source>
        <dbReference type="ARBA" id="ARBA00023212"/>
    </source>
</evidence>
<comment type="subcellular location">
    <subcellularLocation>
        <location evidence="1">Cytoplasm</location>
        <location evidence="1">Cytoskeleton</location>
        <location evidence="1">Flagellum axoneme</location>
    </subcellularLocation>
</comment>
<dbReference type="Pfam" id="PF06098">
    <property type="entry name" value="Radial_spoke_3"/>
    <property type="match status" value="1"/>
</dbReference>
<keyword evidence="5 10" id="KW-0282">Flagellum</keyword>
<dbReference type="AlphaFoldDB" id="A2G0U9"/>
<evidence type="ECO:0000256" key="5">
    <source>
        <dbReference type="ARBA" id="ARBA00022846"/>
    </source>
</evidence>
<gene>
    <name evidence="10" type="ORF">TVAG_084460</name>
</gene>
<dbReference type="InterPro" id="IPR009290">
    <property type="entry name" value="Radial_spoke_3"/>
</dbReference>
<keyword evidence="4" id="KW-0597">Phosphoprotein</keyword>
<keyword evidence="7" id="KW-0206">Cytoskeleton</keyword>
<dbReference type="STRING" id="5722.A2G0U9"/>
<reference evidence="10" key="1">
    <citation type="submission" date="2006-10" db="EMBL/GenBank/DDBJ databases">
        <authorList>
            <person name="Amadeo P."/>
            <person name="Zhao Q."/>
            <person name="Wortman J."/>
            <person name="Fraser-Liggett C."/>
            <person name="Carlton J."/>
        </authorList>
    </citation>
    <scope>NUCLEOTIDE SEQUENCE</scope>
    <source>
        <strain evidence="10">G3</strain>
    </source>
</reference>
<feature type="compositionally biased region" description="Basic residues" evidence="9">
    <location>
        <begin position="339"/>
        <end position="349"/>
    </location>
</feature>
<dbReference type="VEuPathDB" id="TrichDB:TVAGG3_0293870"/>
<evidence type="ECO:0000256" key="4">
    <source>
        <dbReference type="ARBA" id="ARBA00022553"/>
    </source>
</evidence>
<dbReference type="KEGG" id="tva:4746884"/>
<feature type="compositionally biased region" description="Acidic residues" evidence="9">
    <location>
        <begin position="354"/>
        <end position="363"/>
    </location>
</feature>
<dbReference type="RefSeq" id="XP_001302145.1">
    <property type="nucleotide sequence ID" value="XM_001302144.1"/>
</dbReference>
<sequence length="363" mass="41905">MEGTFSYQASARPVQDRPKYRETLAPTQQLCNIAHDPRIYKGSTYERRNVLTEKIEPIPTYGRKTQARDFEVKQDGPPDGFRYNGAQTDAFDENSIIVVKQESEIAVQTDPYNDPKIIHRKPPPITAVSVKTKTQGTDLFDFNEQVKPFVTTLVQKALHDASMEFHEEQELANMARYLRAFNQAEAKEAEKVANIEKIEAEKFAEKERIVQEKLKIEEAQFIARAKILARGYAEFFTWDLADDVVKQLNANNYFYDEVEREIDQQIMPWLFQRAAEEVAKPSIPAALAEAAGNKANEILQAETEKVDHEISEEDEQSKSDRLQILRRMIGERRVAMAMRIKKQKSQKKNKNSEENEEEDEKDE</sequence>
<evidence type="ECO:0000313" key="11">
    <source>
        <dbReference type="Proteomes" id="UP000001542"/>
    </source>
</evidence>
<dbReference type="OMA" id="LFVPMKI"/>
<evidence type="ECO:0000256" key="8">
    <source>
        <dbReference type="ARBA" id="ARBA00023273"/>
    </source>
</evidence>
<keyword evidence="11" id="KW-1185">Reference proteome</keyword>
<dbReference type="GO" id="GO:0005929">
    <property type="term" value="C:cilium"/>
    <property type="evidence" value="ECO:0000318"/>
    <property type="project" value="GO_Central"/>
</dbReference>
<evidence type="ECO:0000256" key="1">
    <source>
        <dbReference type="ARBA" id="ARBA00004611"/>
    </source>
</evidence>
<dbReference type="EMBL" id="DS114222">
    <property type="protein sequence ID" value="EAX89215.1"/>
    <property type="molecule type" value="Genomic_DNA"/>
</dbReference>
<feature type="region of interest" description="Disordered" evidence="9">
    <location>
        <begin position="338"/>
        <end position="363"/>
    </location>
</feature>
<dbReference type="Proteomes" id="UP000001542">
    <property type="component" value="Unassembled WGS sequence"/>
</dbReference>
<evidence type="ECO:0000256" key="3">
    <source>
        <dbReference type="ARBA" id="ARBA00022490"/>
    </source>
</evidence>
<organism evidence="10 11">
    <name type="scientific">Trichomonas vaginalis (strain ATCC PRA-98 / G3)</name>
    <dbReference type="NCBI Taxonomy" id="412133"/>
    <lineage>
        <taxon>Eukaryota</taxon>
        <taxon>Metamonada</taxon>
        <taxon>Parabasalia</taxon>
        <taxon>Trichomonadida</taxon>
        <taxon>Trichomonadidae</taxon>
        <taxon>Trichomonas</taxon>
    </lineage>
</organism>
<keyword evidence="8" id="KW-0966">Cell projection</keyword>
<name>A2G0U9_TRIV3</name>
<keyword evidence="6" id="KW-0969">Cilium</keyword>
<evidence type="ECO:0000256" key="9">
    <source>
        <dbReference type="SAM" id="MobiDB-lite"/>
    </source>
</evidence>
<evidence type="ECO:0000256" key="6">
    <source>
        <dbReference type="ARBA" id="ARBA00023069"/>
    </source>
</evidence>
<dbReference type="OrthoDB" id="313308at2759"/>
<dbReference type="VEuPathDB" id="TrichDB:TVAG_084460"/>
<dbReference type="PANTHER" id="PTHR21648">
    <property type="entry name" value="FLAGELLAR RADIAL SPOKE PROTEIN 3"/>
    <property type="match status" value="1"/>
</dbReference>
<evidence type="ECO:0000313" key="10">
    <source>
        <dbReference type="EMBL" id="EAX89215.1"/>
    </source>
</evidence>
<dbReference type="SMR" id="A2G0U9"/>
<dbReference type="InParanoid" id="A2G0U9"/>
<evidence type="ECO:0000256" key="2">
    <source>
        <dbReference type="ARBA" id="ARBA00006737"/>
    </source>
</evidence>
<dbReference type="PANTHER" id="PTHR21648:SF0">
    <property type="entry name" value="RADIAL SPOKE HEAD PROTEIN 3 HOMOLOG"/>
    <property type="match status" value="1"/>
</dbReference>
<proteinExistence type="inferred from homology"/>
<reference evidence="10" key="2">
    <citation type="journal article" date="2007" name="Science">
        <title>Draft genome sequence of the sexually transmitted pathogen Trichomonas vaginalis.</title>
        <authorList>
            <person name="Carlton J.M."/>
            <person name="Hirt R.P."/>
            <person name="Silva J.C."/>
            <person name="Delcher A.L."/>
            <person name="Schatz M."/>
            <person name="Zhao Q."/>
            <person name="Wortman J.R."/>
            <person name="Bidwell S.L."/>
            <person name="Alsmark U.C.M."/>
            <person name="Besteiro S."/>
            <person name="Sicheritz-Ponten T."/>
            <person name="Noel C.J."/>
            <person name="Dacks J.B."/>
            <person name="Foster P.G."/>
            <person name="Simillion C."/>
            <person name="Van de Peer Y."/>
            <person name="Miranda-Saavedra D."/>
            <person name="Barton G.J."/>
            <person name="Westrop G.D."/>
            <person name="Mueller S."/>
            <person name="Dessi D."/>
            <person name="Fiori P.L."/>
            <person name="Ren Q."/>
            <person name="Paulsen I."/>
            <person name="Zhang H."/>
            <person name="Bastida-Corcuera F.D."/>
            <person name="Simoes-Barbosa A."/>
            <person name="Brown M.T."/>
            <person name="Hayes R.D."/>
            <person name="Mukherjee M."/>
            <person name="Okumura C.Y."/>
            <person name="Schneider R."/>
            <person name="Smith A.J."/>
            <person name="Vanacova S."/>
            <person name="Villalvazo M."/>
            <person name="Haas B.J."/>
            <person name="Pertea M."/>
            <person name="Feldblyum T.V."/>
            <person name="Utterback T.R."/>
            <person name="Shu C.L."/>
            <person name="Osoegawa K."/>
            <person name="de Jong P.J."/>
            <person name="Hrdy I."/>
            <person name="Horvathova L."/>
            <person name="Zubacova Z."/>
            <person name="Dolezal P."/>
            <person name="Malik S.B."/>
            <person name="Logsdon J.M. Jr."/>
            <person name="Henze K."/>
            <person name="Gupta A."/>
            <person name="Wang C.C."/>
            <person name="Dunne R.L."/>
            <person name="Upcroft J.A."/>
            <person name="Upcroft P."/>
            <person name="White O."/>
            <person name="Salzberg S.L."/>
            <person name="Tang P."/>
            <person name="Chiu C.-H."/>
            <person name="Lee Y.-S."/>
            <person name="Embley T.M."/>
            <person name="Coombs G.H."/>
            <person name="Mottram J.C."/>
            <person name="Tachezy J."/>
            <person name="Fraser-Liggett C.M."/>
            <person name="Johnson P.J."/>
        </authorList>
    </citation>
    <scope>NUCLEOTIDE SEQUENCE [LARGE SCALE GENOMIC DNA]</scope>
    <source>
        <strain evidence="10">G3</strain>
    </source>
</reference>
<protein>
    <submittedName>
        <fullName evidence="10">Flagellar radial spoke protein, putative</fullName>
    </submittedName>
</protein>
<keyword evidence="3" id="KW-0963">Cytoplasm</keyword>